<dbReference type="CDD" id="cd04196">
    <property type="entry name" value="GT_2_like_d"/>
    <property type="match status" value="1"/>
</dbReference>
<comment type="caution">
    <text evidence="2">The sequence shown here is derived from an EMBL/GenBank/DDBJ whole genome shotgun (WGS) entry which is preliminary data.</text>
</comment>
<keyword evidence="2" id="KW-0808">Transferase</keyword>
<dbReference type="Proteomes" id="UP000448877">
    <property type="component" value="Unassembled WGS sequence"/>
</dbReference>
<dbReference type="InterPro" id="IPR001173">
    <property type="entry name" value="Glyco_trans_2-like"/>
</dbReference>
<dbReference type="AlphaFoldDB" id="A0A108T1K5"/>
<dbReference type="Gene3D" id="3.90.550.10">
    <property type="entry name" value="Spore Coat Polysaccharide Biosynthesis Protein SpsA, Chain A"/>
    <property type="match status" value="1"/>
</dbReference>
<dbReference type="SUPFAM" id="SSF53448">
    <property type="entry name" value="Nucleotide-diphospho-sugar transferases"/>
    <property type="match status" value="1"/>
</dbReference>
<evidence type="ECO:0000259" key="1">
    <source>
        <dbReference type="Pfam" id="PF00535"/>
    </source>
</evidence>
<evidence type="ECO:0000313" key="3">
    <source>
        <dbReference type="Proteomes" id="UP000448877"/>
    </source>
</evidence>
<dbReference type="RefSeq" id="WP_060408600.1">
    <property type="nucleotide sequence ID" value="NZ_CABMLT010000042.1"/>
</dbReference>
<name>A0A108T1K5_9BACE</name>
<proteinExistence type="predicted"/>
<protein>
    <submittedName>
        <fullName evidence="2">Glycosyltransferase family 2 protein</fullName>
    </submittedName>
</protein>
<accession>A0A108T1K5</accession>
<gene>
    <name evidence="2" type="ORF">F2Y81_28500</name>
</gene>
<dbReference type="Pfam" id="PF00535">
    <property type="entry name" value="Glycos_transf_2"/>
    <property type="match status" value="1"/>
</dbReference>
<reference evidence="2 3" key="1">
    <citation type="journal article" date="2019" name="Nat. Med.">
        <title>A library of human gut bacterial isolates paired with longitudinal multiomics data enables mechanistic microbiome research.</title>
        <authorList>
            <person name="Poyet M."/>
            <person name="Groussin M."/>
            <person name="Gibbons S.M."/>
            <person name="Avila-Pacheco J."/>
            <person name="Jiang X."/>
            <person name="Kearney S.M."/>
            <person name="Perrotta A.R."/>
            <person name="Berdy B."/>
            <person name="Zhao S."/>
            <person name="Lieberman T.D."/>
            <person name="Swanson P.K."/>
            <person name="Smith M."/>
            <person name="Roesemann S."/>
            <person name="Alexander J.E."/>
            <person name="Rich S.A."/>
            <person name="Livny J."/>
            <person name="Vlamakis H."/>
            <person name="Clish C."/>
            <person name="Bullock K."/>
            <person name="Deik A."/>
            <person name="Scott J."/>
            <person name="Pierce K.A."/>
            <person name="Xavier R.J."/>
            <person name="Alm E.J."/>
        </authorList>
    </citation>
    <scope>NUCLEOTIDE SEQUENCE [LARGE SCALE GENOMIC DNA]</scope>
    <source>
        <strain evidence="2 3">BIOML-A6</strain>
    </source>
</reference>
<organism evidence="2 3">
    <name type="scientific">Bacteroides cellulosilyticus</name>
    <dbReference type="NCBI Taxonomy" id="246787"/>
    <lineage>
        <taxon>Bacteria</taxon>
        <taxon>Pseudomonadati</taxon>
        <taxon>Bacteroidota</taxon>
        <taxon>Bacteroidia</taxon>
        <taxon>Bacteroidales</taxon>
        <taxon>Bacteroidaceae</taxon>
        <taxon>Bacteroides</taxon>
    </lineage>
</organism>
<sequence>MVSILLSTYNGELYLNELINSILNQSYSSWELFIRDDGSKDSTNIIIDTYCVKYPEKIFRIPSFDENVGSGKSFMKLLESVDSDYYMFCDQDDIWLNNKIELSMKKMEELESCEKGKAIAVFTDLKVVDEKLNLISDSLWKYSNISAAYSKDFYRMLAWGCPAYGCTMLFNSKVKQYVLPFPEWKFHDLWTILIISKKGIVDYISFPTILYRQHTCNVTGAHQKNNKKYYLSRFLHMNELIIEQRKLFLMYKDLPFNISLVKIFILKMLKLFK</sequence>
<evidence type="ECO:0000313" key="2">
    <source>
        <dbReference type="EMBL" id="KAA5411664.1"/>
    </source>
</evidence>
<dbReference type="GO" id="GO:0016758">
    <property type="term" value="F:hexosyltransferase activity"/>
    <property type="evidence" value="ECO:0007669"/>
    <property type="project" value="UniProtKB-ARBA"/>
</dbReference>
<dbReference type="EMBL" id="VVYV01000106">
    <property type="protein sequence ID" value="KAA5411664.1"/>
    <property type="molecule type" value="Genomic_DNA"/>
</dbReference>
<dbReference type="PANTHER" id="PTHR22916">
    <property type="entry name" value="GLYCOSYLTRANSFERASE"/>
    <property type="match status" value="1"/>
</dbReference>
<dbReference type="PANTHER" id="PTHR22916:SF3">
    <property type="entry name" value="UDP-GLCNAC:BETAGAL BETA-1,3-N-ACETYLGLUCOSAMINYLTRANSFERASE-LIKE PROTEIN 1"/>
    <property type="match status" value="1"/>
</dbReference>
<feature type="domain" description="Glycosyltransferase 2-like" evidence="1">
    <location>
        <begin position="3"/>
        <end position="123"/>
    </location>
</feature>
<dbReference type="InterPro" id="IPR029044">
    <property type="entry name" value="Nucleotide-diphossugar_trans"/>
</dbReference>
<dbReference type="GeneID" id="66309826"/>